<keyword evidence="1" id="KW-0175">Coiled coil</keyword>
<feature type="region of interest" description="Disordered" evidence="2">
    <location>
        <begin position="87"/>
        <end position="108"/>
    </location>
</feature>
<feature type="coiled-coil region" evidence="1">
    <location>
        <begin position="564"/>
        <end position="616"/>
    </location>
</feature>
<dbReference type="InterPro" id="IPR031887">
    <property type="entry name" value="SDCCAG8"/>
</dbReference>
<dbReference type="Proteomes" id="UP000828390">
    <property type="component" value="Unassembled WGS sequence"/>
</dbReference>
<proteinExistence type="predicted"/>
<reference evidence="3" key="2">
    <citation type="submission" date="2020-11" db="EMBL/GenBank/DDBJ databases">
        <authorList>
            <person name="McCartney M.A."/>
            <person name="Auch B."/>
            <person name="Kono T."/>
            <person name="Mallez S."/>
            <person name="Becker A."/>
            <person name="Gohl D.M."/>
            <person name="Silverstein K.A.T."/>
            <person name="Koren S."/>
            <person name="Bechman K.B."/>
            <person name="Herman A."/>
            <person name="Abrahante J.E."/>
            <person name="Garbe J."/>
        </authorList>
    </citation>
    <scope>NUCLEOTIDE SEQUENCE</scope>
    <source>
        <strain evidence="3">Duluth1</strain>
        <tissue evidence="3">Whole animal</tissue>
    </source>
</reference>
<reference evidence="3" key="1">
    <citation type="journal article" date="2019" name="bioRxiv">
        <title>The Genome of the Zebra Mussel, Dreissena polymorpha: A Resource for Invasive Species Research.</title>
        <authorList>
            <person name="McCartney M.A."/>
            <person name="Auch B."/>
            <person name="Kono T."/>
            <person name="Mallez S."/>
            <person name="Zhang Y."/>
            <person name="Obille A."/>
            <person name="Becker A."/>
            <person name="Abrahante J.E."/>
            <person name="Garbe J."/>
            <person name="Badalamenti J.P."/>
            <person name="Herman A."/>
            <person name="Mangelson H."/>
            <person name="Liachko I."/>
            <person name="Sullivan S."/>
            <person name="Sone E.D."/>
            <person name="Koren S."/>
            <person name="Silverstein K.A.T."/>
            <person name="Beckman K.B."/>
            <person name="Gohl D.M."/>
        </authorList>
    </citation>
    <scope>NUCLEOTIDE SEQUENCE</scope>
    <source>
        <strain evidence="3">Duluth1</strain>
        <tissue evidence="3">Whole animal</tissue>
    </source>
</reference>
<keyword evidence="4" id="KW-1185">Reference proteome</keyword>
<dbReference type="AlphaFoldDB" id="A0A9D4KY20"/>
<dbReference type="GO" id="GO:0001764">
    <property type="term" value="P:neuron migration"/>
    <property type="evidence" value="ECO:0007669"/>
    <property type="project" value="TreeGrafter"/>
</dbReference>
<dbReference type="GO" id="GO:0030010">
    <property type="term" value="P:establishment of cell polarity"/>
    <property type="evidence" value="ECO:0007669"/>
    <property type="project" value="TreeGrafter"/>
</dbReference>
<evidence type="ECO:0000313" key="4">
    <source>
        <dbReference type="Proteomes" id="UP000828390"/>
    </source>
</evidence>
<feature type="region of interest" description="Disordered" evidence="2">
    <location>
        <begin position="29"/>
        <end position="53"/>
    </location>
</feature>
<feature type="compositionally biased region" description="Polar residues" evidence="2">
    <location>
        <begin position="35"/>
        <end position="45"/>
    </location>
</feature>
<dbReference type="GO" id="GO:0005814">
    <property type="term" value="C:centriole"/>
    <property type="evidence" value="ECO:0007669"/>
    <property type="project" value="TreeGrafter"/>
</dbReference>
<organism evidence="3 4">
    <name type="scientific">Dreissena polymorpha</name>
    <name type="common">Zebra mussel</name>
    <name type="synonym">Mytilus polymorpha</name>
    <dbReference type="NCBI Taxonomy" id="45954"/>
    <lineage>
        <taxon>Eukaryota</taxon>
        <taxon>Metazoa</taxon>
        <taxon>Spiralia</taxon>
        <taxon>Lophotrochozoa</taxon>
        <taxon>Mollusca</taxon>
        <taxon>Bivalvia</taxon>
        <taxon>Autobranchia</taxon>
        <taxon>Heteroconchia</taxon>
        <taxon>Euheterodonta</taxon>
        <taxon>Imparidentia</taxon>
        <taxon>Neoheterodontei</taxon>
        <taxon>Myida</taxon>
        <taxon>Dreissenoidea</taxon>
        <taxon>Dreissenidae</taxon>
        <taxon>Dreissena</taxon>
    </lineage>
</organism>
<feature type="compositionally biased region" description="Pro residues" evidence="2">
    <location>
        <begin position="95"/>
        <end position="105"/>
    </location>
</feature>
<evidence type="ECO:0000313" key="3">
    <source>
        <dbReference type="EMBL" id="KAH3848255.1"/>
    </source>
</evidence>
<dbReference type="EMBL" id="JAIWYP010000003">
    <property type="protein sequence ID" value="KAH3848255.1"/>
    <property type="molecule type" value="Genomic_DNA"/>
</dbReference>
<protein>
    <submittedName>
        <fullName evidence="3">Uncharacterized protein</fullName>
    </submittedName>
</protein>
<dbReference type="PANTHER" id="PTHR34343">
    <property type="entry name" value="SEROLOGICALLY DEFINED COLON CANCER ANTIGEN 8"/>
    <property type="match status" value="1"/>
</dbReference>
<gene>
    <name evidence="3" type="ORF">DPMN_090614</name>
</gene>
<evidence type="ECO:0000256" key="2">
    <source>
        <dbReference type="SAM" id="MobiDB-lite"/>
    </source>
</evidence>
<feature type="coiled-coil region" evidence="1">
    <location>
        <begin position="369"/>
        <end position="495"/>
    </location>
</feature>
<feature type="coiled-coil region" evidence="1">
    <location>
        <begin position="215"/>
        <end position="242"/>
    </location>
</feature>
<accession>A0A9D4KY20</accession>
<dbReference type="Pfam" id="PF15964">
    <property type="entry name" value="CCCAP"/>
    <property type="match status" value="1"/>
</dbReference>
<dbReference type="GO" id="GO:0035148">
    <property type="term" value="P:tube formation"/>
    <property type="evidence" value="ECO:0007669"/>
    <property type="project" value="TreeGrafter"/>
</dbReference>
<comment type="caution">
    <text evidence="3">The sequence shown here is derived from an EMBL/GenBank/DDBJ whole genome shotgun (WGS) entry which is preliminary data.</text>
</comment>
<dbReference type="GO" id="GO:0005813">
    <property type="term" value="C:centrosome"/>
    <property type="evidence" value="ECO:0007669"/>
    <property type="project" value="InterPro"/>
</dbReference>
<dbReference type="GO" id="GO:0007098">
    <property type="term" value="P:centrosome cycle"/>
    <property type="evidence" value="ECO:0007669"/>
    <property type="project" value="InterPro"/>
</dbReference>
<sequence length="631" mass="73188">MYAYAENVNDAESYQRAVRERANASLHGLEDVLSGSPNATLNTSTRAKEQLSAAVNPRHLRWYESEARPQKYRDAVTSLQHILKDSETQASTHGPLPPPSYPRGPLPSAEETASLLQQQAAYMHQIEAENRYMKDEFASVRIKIRDVLEENQRLHEALKHSVMEEIGADLDMNKMTFDLEKATEIGSVNTSMQKGGGRQWQHELEKLTALHNAKTERLELQLNHAREEIVKYEQLVEDLRAQQRLHDAVPTHEDGLTDMYMSETQRGYHHATMDRLTRERNDLLEVVASLKHKVMEMSQREEDAYQQMKKGIELVEQAQLEQTQALVHREQLAEELNNMKSRYDAHVLSTQQRVNEEREAARRQSKVIIDEQTNKIKELLVQFTSAQGEMERAVRDKVDLLNQLEAAKLELKRYDKEVSLATENFNAESTTAKIQKSHAMNEASRLRSELDEVRRDKDQEKNRILSELDDFRRRLNKAERELVNSKEECIHFTANAQALERELHLAKLARDSVERGRSEDLKVLTKRAQSREEELTGVITDMEEQHDHTTSEMDTMLSKQNKLIGKLKNECRKQAAQIEAILKEKRSETGKLRRYNEELKNRLQRTISRLKDLEDQVTYNYSYTISFQAFC</sequence>
<dbReference type="PANTHER" id="PTHR34343:SF1">
    <property type="entry name" value="SEROLOGICALLY DEFINED COLON CANCER ANTIGEN 8"/>
    <property type="match status" value="1"/>
</dbReference>
<evidence type="ECO:0000256" key="1">
    <source>
        <dbReference type="SAM" id="Coils"/>
    </source>
</evidence>
<name>A0A9D4KY20_DREPO</name>